<dbReference type="GO" id="GO:0004674">
    <property type="term" value="F:protein serine/threonine kinase activity"/>
    <property type="evidence" value="ECO:0007669"/>
    <property type="project" value="UniProtKB-EC"/>
</dbReference>
<dbReference type="InterPro" id="IPR050660">
    <property type="entry name" value="NEK_Ser/Thr_kinase"/>
</dbReference>
<keyword evidence="4" id="KW-0418">Kinase</keyword>
<evidence type="ECO:0000256" key="4">
    <source>
        <dbReference type="ARBA" id="ARBA00022777"/>
    </source>
</evidence>
<feature type="domain" description="Protein kinase" evidence="7">
    <location>
        <begin position="1"/>
        <end position="139"/>
    </location>
</feature>
<keyword evidence="5" id="KW-0067">ATP-binding</keyword>
<dbReference type="PANTHER" id="PTHR43671:SF13">
    <property type="entry name" value="SERINE_THREONINE-PROTEIN KINASE NEK2"/>
    <property type="match status" value="1"/>
</dbReference>
<dbReference type="InterPro" id="IPR011009">
    <property type="entry name" value="Kinase-like_dom_sf"/>
</dbReference>
<proteinExistence type="predicted"/>
<evidence type="ECO:0000256" key="5">
    <source>
        <dbReference type="ARBA" id="ARBA00022840"/>
    </source>
</evidence>
<dbReference type="EC" id="2.7.11.1" evidence="1"/>
<dbReference type="PANTHER" id="PTHR43671">
    <property type="entry name" value="SERINE/THREONINE-PROTEIN KINASE NEK"/>
    <property type="match status" value="1"/>
</dbReference>
<protein>
    <recommendedName>
        <fullName evidence="1">non-specific serine/threonine protein kinase</fullName>
        <ecNumber evidence="1">2.7.11.1</ecNumber>
    </recommendedName>
</protein>
<dbReference type="GO" id="GO:0005524">
    <property type="term" value="F:ATP binding"/>
    <property type="evidence" value="ECO:0007669"/>
    <property type="project" value="UniProtKB-KW"/>
</dbReference>
<sequence>MLRPDLRVSDDVNAGLGLGRRSGLPHGGFQMQHEAVEKDLRRHAAVHMHLVVHLGTPAYASPEQAQGRIDEIDAQSDIWSLGVILYELCTLGARRGGLQRGSRICLRRAGAHHGFAHDPRVAGVGSPKKEGPSDPLAQE</sequence>
<comment type="caution">
    <text evidence="8">The sequence shown here is derived from an EMBL/GenBank/DDBJ whole genome shotgun (WGS) entry which is preliminary data.</text>
</comment>
<organism evidence="8">
    <name type="scientific">marine sediment metagenome</name>
    <dbReference type="NCBI Taxonomy" id="412755"/>
    <lineage>
        <taxon>unclassified sequences</taxon>
        <taxon>metagenomes</taxon>
        <taxon>ecological metagenomes</taxon>
    </lineage>
</organism>
<keyword evidence="3" id="KW-0547">Nucleotide-binding</keyword>
<keyword evidence="2" id="KW-0808">Transferase</keyword>
<feature type="region of interest" description="Disordered" evidence="6">
    <location>
        <begin position="116"/>
        <end position="139"/>
    </location>
</feature>
<name>A0A0F9EQI7_9ZZZZ</name>
<reference evidence="8" key="1">
    <citation type="journal article" date="2015" name="Nature">
        <title>Complex archaea that bridge the gap between prokaryotes and eukaryotes.</title>
        <authorList>
            <person name="Spang A."/>
            <person name="Saw J.H."/>
            <person name="Jorgensen S.L."/>
            <person name="Zaremba-Niedzwiedzka K."/>
            <person name="Martijn J."/>
            <person name="Lind A.E."/>
            <person name="van Eijk R."/>
            <person name="Schleper C."/>
            <person name="Guy L."/>
            <person name="Ettema T.J."/>
        </authorList>
    </citation>
    <scope>NUCLEOTIDE SEQUENCE</scope>
</reference>
<dbReference type="PROSITE" id="PS50011">
    <property type="entry name" value="PROTEIN_KINASE_DOM"/>
    <property type="match status" value="1"/>
</dbReference>
<dbReference type="AlphaFoldDB" id="A0A0F9EQI7"/>
<dbReference type="Gene3D" id="1.10.510.10">
    <property type="entry name" value="Transferase(Phosphotransferase) domain 1"/>
    <property type="match status" value="1"/>
</dbReference>
<gene>
    <name evidence="8" type="ORF">LCGC14_2045540</name>
</gene>
<dbReference type="InterPro" id="IPR000719">
    <property type="entry name" value="Prot_kinase_dom"/>
</dbReference>
<accession>A0A0F9EQI7</accession>
<evidence type="ECO:0000256" key="2">
    <source>
        <dbReference type="ARBA" id="ARBA00022679"/>
    </source>
</evidence>
<evidence type="ECO:0000256" key="6">
    <source>
        <dbReference type="SAM" id="MobiDB-lite"/>
    </source>
</evidence>
<evidence type="ECO:0000256" key="3">
    <source>
        <dbReference type="ARBA" id="ARBA00022741"/>
    </source>
</evidence>
<evidence type="ECO:0000256" key="1">
    <source>
        <dbReference type="ARBA" id="ARBA00012513"/>
    </source>
</evidence>
<evidence type="ECO:0000259" key="7">
    <source>
        <dbReference type="PROSITE" id="PS50011"/>
    </source>
</evidence>
<dbReference type="SUPFAM" id="SSF56112">
    <property type="entry name" value="Protein kinase-like (PK-like)"/>
    <property type="match status" value="1"/>
</dbReference>
<evidence type="ECO:0000313" key="8">
    <source>
        <dbReference type="EMBL" id="KKL76373.1"/>
    </source>
</evidence>
<dbReference type="EMBL" id="LAZR01024069">
    <property type="protein sequence ID" value="KKL76373.1"/>
    <property type="molecule type" value="Genomic_DNA"/>
</dbReference>